<dbReference type="InterPro" id="IPR003661">
    <property type="entry name" value="HisK_dim/P_dom"/>
</dbReference>
<evidence type="ECO:0000256" key="5">
    <source>
        <dbReference type="ARBA" id="ARBA00022553"/>
    </source>
</evidence>
<evidence type="ECO:0000256" key="8">
    <source>
        <dbReference type="ARBA" id="ARBA00022741"/>
    </source>
</evidence>
<gene>
    <name evidence="17" type="ORF">H9981_01980</name>
</gene>
<dbReference type="PANTHER" id="PTHR45528">
    <property type="entry name" value="SENSOR HISTIDINE KINASE CPXA"/>
    <property type="match status" value="1"/>
</dbReference>
<feature type="transmembrane region" description="Helical" evidence="15">
    <location>
        <begin position="383"/>
        <end position="407"/>
    </location>
</feature>
<sequence>MGKWYRKAAVKAAVLIAGVLSGAVFVTSFAVGTTFAGTADPAKILSMANQPYEESADFKAAVSDSMSQVFHMFRLEDLFEMDGAYNPEKPVDVVEYYRDGRADGEYAAGVAYTLGDLLEWGEDYSSDAGDDYTENGVIVCQKPDGQYHYYYLEEFLALFGAGELRMEFADAYMNQEIYLQGLENGMYESSGASGGMKILGSDGSTVYTDCWNFGQSLREQFAPVGAENLLQLVNGSEDLNGKLSAVYDALEMTLGTIYDEFSTYQYGWAHLEEGNTNLTYLYINTDTKRVETNRSEYREYEDAEKNLEAMKSGDHVKYMFVYPKLKDFETNMNVSASGEWEAVKSQETGRDSGIIFAASVDTSYPVRDQFYEGREIYDQNVPFLRYSVAGFFAGGILLLISAVWLTAAAGKRPEDEEVHLNAFDRWKTGLGAAAVVLAWACVTWLAVGGGYVGGNWGEPYYADSYYNLATGTEPQVYSAMLTRDLGMADVFTVFLYGAFTFLCFFWGYTSLVRRIKAKILWKGSLLLAVIRFSERVFRARTVTVRAGLLFGGFLCIQWLAILVRSGPTVLLALAAALAAVWFVLSSAMAKNRIRKGIEAIAGGSLEHRIDLTGLRGADRELAEKVNDIGSGLNRAVDEAMRNERLKTDLITNVSHDIKTPLTSIINYVDILKRSDIADEKIRGYLDILEAKAQRLKTLTEDVVEASKVSSGNITLEYMNVDLRELVRQTEGEMAEKFAARNLTVVLNMPEEPAVIYVDGRRMWRVLENIFGNAAKYAMPGTRVYADLTLSGEQVEFSLKNVSEQQLNFSADELTERFIRGDLSRSTEGSGLGLSIAKSLTDMQGGEFELYLDGDLFRVNIRFPKAHKAAHTAAHTEAHKGQSGEQENAKKSLN</sequence>
<keyword evidence="6" id="KW-0808">Transferase</keyword>
<keyword evidence="11 15" id="KW-1133">Transmembrane helix</keyword>
<evidence type="ECO:0000256" key="7">
    <source>
        <dbReference type="ARBA" id="ARBA00022692"/>
    </source>
</evidence>
<feature type="region of interest" description="Disordered" evidence="14">
    <location>
        <begin position="869"/>
        <end position="893"/>
    </location>
</feature>
<comment type="caution">
    <text evidence="17">The sequence shown here is derived from an EMBL/GenBank/DDBJ whole genome shotgun (WGS) entry which is preliminary data.</text>
</comment>
<evidence type="ECO:0000256" key="6">
    <source>
        <dbReference type="ARBA" id="ARBA00022679"/>
    </source>
</evidence>
<keyword evidence="4" id="KW-1003">Cell membrane</keyword>
<evidence type="ECO:0000256" key="9">
    <source>
        <dbReference type="ARBA" id="ARBA00022777"/>
    </source>
</evidence>
<feature type="domain" description="Histidine kinase" evidence="16">
    <location>
        <begin position="652"/>
        <end position="866"/>
    </location>
</feature>
<comment type="subcellular location">
    <subcellularLocation>
        <location evidence="2">Cell membrane</location>
        <topology evidence="2">Multi-pass membrane protein</topology>
    </subcellularLocation>
</comment>
<comment type="catalytic activity">
    <reaction evidence="1">
        <text>ATP + protein L-histidine = ADP + protein N-phospho-L-histidine.</text>
        <dbReference type="EC" id="2.7.13.3"/>
    </reaction>
</comment>
<dbReference type="InterPro" id="IPR036097">
    <property type="entry name" value="HisK_dim/P_sf"/>
</dbReference>
<evidence type="ECO:0000256" key="1">
    <source>
        <dbReference type="ARBA" id="ARBA00000085"/>
    </source>
</evidence>
<dbReference type="Proteomes" id="UP000824243">
    <property type="component" value="Unassembled WGS sequence"/>
</dbReference>
<dbReference type="Gene3D" id="1.10.287.130">
    <property type="match status" value="1"/>
</dbReference>
<evidence type="ECO:0000256" key="4">
    <source>
        <dbReference type="ARBA" id="ARBA00022475"/>
    </source>
</evidence>
<accession>A0A9D1VVJ2</accession>
<dbReference type="InterPro" id="IPR036890">
    <property type="entry name" value="HATPase_C_sf"/>
</dbReference>
<dbReference type="InterPro" id="IPR003594">
    <property type="entry name" value="HATPase_dom"/>
</dbReference>
<dbReference type="GO" id="GO:0000155">
    <property type="term" value="F:phosphorelay sensor kinase activity"/>
    <property type="evidence" value="ECO:0007669"/>
    <property type="project" value="InterPro"/>
</dbReference>
<proteinExistence type="predicted"/>
<dbReference type="SMART" id="SM00388">
    <property type="entry name" value="HisKA"/>
    <property type="match status" value="1"/>
</dbReference>
<evidence type="ECO:0000259" key="16">
    <source>
        <dbReference type="PROSITE" id="PS50109"/>
    </source>
</evidence>
<dbReference type="InterPro" id="IPR004358">
    <property type="entry name" value="Sig_transdc_His_kin-like_C"/>
</dbReference>
<protein>
    <recommendedName>
        <fullName evidence="3">histidine kinase</fullName>
        <ecNumber evidence="3">2.7.13.3</ecNumber>
    </recommendedName>
</protein>
<dbReference type="InterPro" id="IPR050398">
    <property type="entry name" value="HssS/ArlS-like"/>
</dbReference>
<dbReference type="AlphaFoldDB" id="A0A9D1VVJ2"/>
<keyword evidence="10" id="KW-0067">ATP-binding</keyword>
<keyword evidence="13 15" id="KW-0472">Membrane</keyword>
<evidence type="ECO:0000313" key="18">
    <source>
        <dbReference type="Proteomes" id="UP000824243"/>
    </source>
</evidence>
<dbReference type="EMBL" id="DXFA01000034">
    <property type="protein sequence ID" value="HIX47780.1"/>
    <property type="molecule type" value="Genomic_DNA"/>
</dbReference>
<reference evidence="17" key="2">
    <citation type="submission" date="2021-04" db="EMBL/GenBank/DDBJ databases">
        <authorList>
            <person name="Gilroy R."/>
        </authorList>
    </citation>
    <scope>NUCLEOTIDE SEQUENCE</scope>
    <source>
        <strain evidence="17">ChiSjej5B23-15282</strain>
    </source>
</reference>
<feature type="transmembrane region" description="Helical" evidence="15">
    <location>
        <begin position="428"/>
        <end position="447"/>
    </location>
</feature>
<evidence type="ECO:0000256" key="15">
    <source>
        <dbReference type="SAM" id="Phobius"/>
    </source>
</evidence>
<feature type="transmembrane region" description="Helical" evidence="15">
    <location>
        <begin position="490"/>
        <end position="508"/>
    </location>
</feature>
<evidence type="ECO:0000256" key="10">
    <source>
        <dbReference type="ARBA" id="ARBA00022840"/>
    </source>
</evidence>
<dbReference type="Gene3D" id="3.30.565.10">
    <property type="entry name" value="Histidine kinase-like ATPase, C-terminal domain"/>
    <property type="match status" value="1"/>
</dbReference>
<dbReference type="EC" id="2.7.13.3" evidence="3"/>
<keyword evidence="12" id="KW-0902">Two-component regulatory system</keyword>
<dbReference type="SMART" id="SM00387">
    <property type="entry name" value="HATPase_c"/>
    <property type="match status" value="1"/>
</dbReference>
<dbReference type="Pfam" id="PF02518">
    <property type="entry name" value="HATPase_c"/>
    <property type="match status" value="1"/>
</dbReference>
<evidence type="ECO:0000256" key="12">
    <source>
        <dbReference type="ARBA" id="ARBA00023012"/>
    </source>
</evidence>
<dbReference type="SUPFAM" id="SSF47384">
    <property type="entry name" value="Homodimeric domain of signal transducing histidine kinase"/>
    <property type="match status" value="1"/>
</dbReference>
<evidence type="ECO:0000256" key="14">
    <source>
        <dbReference type="SAM" id="MobiDB-lite"/>
    </source>
</evidence>
<keyword evidence="9 17" id="KW-0418">Kinase</keyword>
<evidence type="ECO:0000256" key="3">
    <source>
        <dbReference type="ARBA" id="ARBA00012438"/>
    </source>
</evidence>
<dbReference type="CDD" id="cd00082">
    <property type="entry name" value="HisKA"/>
    <property type="match status" value="1"/>
</dbReference>
<feature type="compositionally biased region" description="Basic and acidic residues" evidence="14">
    <location>
        <begin position="873"/>
        <end position="893"/>
    </location>
</feature>
<evidence type="ECO:0000256" key="11">
    <source>
        <dbReference type="ARBA" id="ARBA00022989"/>
    </source>
</evidence>
<dbReference type="PRINTS" id="PR00344">
    <property type="entry name" value="BCTRLSENSOR"/>
</dbReference>
<keyword evidence="8" id="KW-0547">Nucleotide-binding</keyword>
<dbReference type="Pfam" id="PF00512">
    <property type="entry name" value="HisKA"/>
    <property type="match status" value="1"/>
</dbReference>
<reference evidence="17" key="1">
    <citation type="journal article" date="2021" name="PeerJ">
        <title>Extensive microbial diversity within the chicken gut microbiome revealed by metagenomics and culture.</title>
        <authorList>
            <person name="Gilroy R."/>
            <person name="Ravi A."/>
            <person name="Getino M."/>
            <person name="Pursley I."/>
            <person name="Horton D.L."/>
            <person name="Alikhan N.F."/>
            <person name="Baker D."/>
            <person name="Gharbi K."/>
            <person name="Hall N."/>
            <person name="Watson M."/>
            <person name="Adriaenssens E.M."/>
            <person name="Foster-Nyarko E."/>
            <person name="Jarju S."/>
            <person name="Secka A."/>
            <person name="Antonio M."/>
            <person name="Oren A."/>
            <person name="Chaudhuri R.R."/>
            <person name="La Ragione R."/>
            <person name="Hildebrand F."/>
            <person name="Pallen M.J."/>
        </authorList>
    </citation>
    <scope>NUCLEOTIDE SEQUENCE</scope>
    <source>
        <strain evidence="17">ChiSjej5B23-15282</strain>
    </source>
</reference>
<dbReference type="InterPro" id="IPR005467">
    <property type="entry name" value="His_kinase_dom"/>
</dbReference>
<name>A0A9D1VVJ2_9FIRM</name>
<dbReference type="SUPFAM" id="SSF55874">
    <property type="entry name" value="ATPase domain of HSP90 chaperone/DNA topoisomerase II/histidine kinase"/>
    <property type="match status" value="1"/>
</dbReference>
<evidence type="ECO:0000256" key="2">
    <source>
        <dbReference type="ARBA" id="ARBA00004651"/>
    </source>
</evidence>
<feature type="transmembrane region" description="Helical" evidence="15">
    <location>
        <begin position="542"/>
        <end position="563"/>
    </location>
</feature>
<keyword evidence="7 15" id="KW-0812">Transmembrane</keyword>
<dbReference type="GO" id="GO:0005886">
    <property type="term" value="C:plasma membrane"/>
    <property type="evidence" value="ECO:0007669"/>
    <property type="project" value="UniProtKB-SubCell"/>
</dbReference>
<feature type="transmembrane region" description="Helical" evidence="15">
    <location>
        <begin position="569"/>
        <end position="589"/>
    </location>
</feature>
<evidence type="ECO:0000313" key="17">
    <source>
        <dbReference type="EMBL" id="HIX47780.1"/>
    </source>
</evidence>
<evidence type="ECO:0000256" key="13">
    <source>
        <dbReference type="ARBA" id="ARBA00023136"/>
    </source>
</evidence>
<dbReference type="GO" id="GO:0005524">
    <property type="term" value="F:ATP binding"/>
    <property type="evidence" value="ECO:0007669"/>
    <property type="project" value="UniProtKB-KW"/>
</dbReference>
<dbReference type="PROSITE" id="PS50109">
    <property type="entry name" value="HIS_KIN"/>
    <property type="match status" value="1"/>
</dbReference>
<organism evidence="17 18">
    <name type="scientific">Candidatus Mediterraneibacter caccavium</name>
    <dbReference type="NCBI Taxonomy" id="2838661"/>
    <lineage>
        <taxon>Bacteria</taxon>
        <taxon>Bacillati</taxon>
        <taxon>Bacillota</taxon>
        <taxon>Clostridia</taxon>
        <taxon>Lachnospirales</taxon>
        <taxon>Lachnospiraceae</taxon>
        <taxon>Mediterraneibacter</taxon>
    </lineage>
</organism>
<dbReference type="PANTHER" id="PTHR45528:SF1">
    <property type="entry name" value="SENSOR HISTIDINE KINASE CPXA"/>
    <property type="match status" value="1"/>
</dbReference>
<keyword evidence="5" id="KW-0597">Phosphoprotein</keyword>